<dbReference type="HOGENOM" id="CLU_2110052_0_0_1"/>
<dbReference type="AlphaFoldDB" id="R9P3P9"/>
<sequence>MALPLKSDTWYEHARLRCFESHSVIDKVQYGRFDPGASVCYGNAILSNSSCPSLNAGRQRLSIPIGIFLILKHSTLRKRCNAPWISEHMLPEANIRMLFLCGLSRSRAGAFHQVS</sequence>
<organism evidence="1 2">
    <name type="scientific">Pseudozyma hubeiensis (strain SY62)</name>
    <name type="common">Yeast</name>
    <dbReference type="NCBI Taxonomy" id="1305764"/>
    <lineage>
        <taxon>Eukaryota</taxon>
        <taxon>Fungi</taxon>
        <taxon>Dikarya</taxon>
        <taxon>Basidiomycota</taxon>
        <taxon>Ustilaginomycotina</taxon>
        <taxon>Ustilaginomycetes</taxon>
        <taxon>Ustilaginales</taxon>
        <taxon>Ustilaginaceae</taxon>
        <taxon>Pseudozyma</taxon>
    </lineage>
</organism>
<dbReference type="RefSeq" id="XP_012189573.1">
    <property type="nucleotide sequence ID" value="XM_012334183.1"/>
</dbReference>
<dbReference type="EMBL" id="DF238799">
    <property type="protein sequence ID" value="GAC95986.1"/>
    <property type="molecule type" value="Genomic_DNA"/>
</dbReference>
<keyword evidence="2" id="KW-1185">Reference proteome</keyword>
<name>R9P3P9_PSEHS</name>
<protein>
    <submittedName>
        <fullName evidence="1">Uncharacterized protein</fullName>
    </submittedName>
</protein>
<dbReference type="Proteomes" id="UP000014071">
    <property type="component" value="Unassembled WGS sequence"/>
</dbReference>
<accession>R9P3P9</accession>
<evidence type="ECO:0000313" key="1">
    <source>
        <dbReference type="EMBL" id="GAC95986.1"/>
    </source>
</evidence>
<gene>
    <name evidence="1" type="ORF">PHSY_003564</name>
</gene>
<reference evidence="2" key="1">
    <citation type="journal article" date="2013" name="Genome Announc.">
        <title>Draft genome sequence of the basidiomycetous yeast-like fungus Pseudozyma hubeiensis SY62, which produces an abundant amount of the biosurfactant mannosylerythritol lipids.</title>
        <authorList>
            <person name="Konishi M."/>
            <person name="Hatada Y."/>
            <person name="Horiuchi J."/>
        </authorList>
    </citation>
    <scope>NUCLEOTIDE SEQUENCE [LARGE SCALE GENOMIC DNA]</scope>
    <source>
        <strain evidence="2">SY62</strain>
    </source>
</reference>
<evidence type="ECO:0000313" key="2">
    <source>
        <dbReference type="Proteomes" id="UP000014071"/>
    </source>
</evidence>
<proteinExistence type="predicted"/>
<dbReference type="GeneID" id="24108852"/>